<keyword evidence="7" id="KW-1185">Reference proteome</keyword>
<keyword evidence="1" id="KW-0808">Transferase</keyword>
<dbReference type="Pfam" id="PF00583">
    <property type="entry name" value="Acetyltransf_1"/>
    <property type="match status" value="1"/>
</dbReference>
<dbReference type="HOGENOM" id="CLU_013985_7_0_1"/>
<reference evidence="6 7" key="1">
    <citation type="submission" date="2015-01" db="EMBL/GenBank/DDBJ databases">
        <title>The Genome Sequence of Ochroconis gallopava CBS43764.</title>
        <authorList>
            <consortium name="The Broad Institute Genomics Platform"/>
            <person name="Cuomo C."/>
            <person name="de Hoog S."/>
            <person name="Gorbushina A."/>
            <person name="Stielow B."/>
            <person name="Teixiera M."/>
            <person name="Abouelleil A."/>
            <person name="Chapman S.B."/>
            <person name="Priest M."/>
            <person name="Young S.K."/>
            <person name="Wortman J."/>
            <person name="Nusbaum C."/>
            <person name="Birren B."/>
        </authorList>
    </citation>
    <scope>NUCLEOTIDE SEQUENCE [LARGE SCALE GENOMIC DNA]</scope>
    <source>
        <strain evidence="6 7">CBS 43764</strain>
    </source>
</reference>
<comment type="similarity">
    <text evidence="3">Belongs to the acetyltransferase family. ARD1 subfamily.</text>
</comment>
<dbReference type="GO" id="GO:0031415">
    <property type="term" value="C:NatA complex"/>
    <property type="evidence" value="ECO:0007669"/>
    <property type="project" value="InterPro"/>
</dbReference>
<dbReference type="VEuPathDB" id="FungiDB:PV09_09045"/>
<feature type="compositionally biased region" description="Basic and acidic residues" evidence="4">
    <location>
        <begin position="182"/>
        <end position="198"/>
    </location>
</feature>
<dbReference type="FunCoup" id="A0A0D1ZXT8">
    <property type="interactions" value="757"/>
</dbReference>
<evidence type="ECO:0000259" key="5">
    <source>
        <dbReference type="PROSITE" id="PS51186"/>
    </source>
</evidence>
<dbReference type="InterPro" id="IPR045047">
    <property type="entry name" value="Ard1-like"/>
</dbReference>
<evidence type="ECO:0000313" key="7">
    <source>
        <dbReference type="Proteomes" id="UP000053259"/>
    </source>
</evidence>
<dbReference type="InParanoid" id="A0A0D1ZXT8"/>
<organism evidence="6 7">
    <name type="scientific">Verruconis gallopava</name>
    <dbReference type="NCBI Taxonomy" id="253628"/>
    <lineage>
        <taxon>Eukaryota</taxon>
        <taxon>Fungi</taxon>
        <taxon>Dikarya</taxon>
        <taxon>Ascomycota</taxon>
        <taxon>Pezizomycotina</taxon>
        <taxon>Dothideomycetes</taxon>
        <taxon>Pleosporomycetidae</taxon>
        <taxon>Venturiales</taxon>
        <taxon>Sympoventuriaceae</taxon>
        <taxon>Verruconis</taxon>
    </lineage>
</organism>
<dbReference type="SUPFAM" id="SSF55729">
    <property type="entry name" value="Acyl-CoA N-acyltransferases (Nat)"/>
    <property type="match status" value="1"/>
</dbReference>
<accession>A0A0D1ZXT8</accession>
<dbReference type="OrthoDB" id="25586at2759"/>
<protein>
    <recommendedName>
        <fullName evidence="5">N-acetyltransferase domain-containing protein</fullName>
    </recommendedName>
</protein>
<dbReference type="PROSITE" id="PS51186">
    <property type="entry name" value="GNAT"/>
    <property type="match status" value="1"/>
</dbReference>
<dbReference type="PANTHER" id="PTHR23091">
    <property type="entry name" value="N-TERMINAL ACETYLTRANSFERASE"/>
    <property type="match status" value="1"/>
</dbReference>
<evidence type="ECO:0000256" key="2">
    <source>
        <dbReference type="ARBA" id="ARBA00023315"/>
    </source>
</evidence>
<dbReference type="Gene3D" id="3.40.630.30">
    <property type="match status" value="1"/>
</dbReference>
<dbReference type="EMBL" id="KN847580">
    <property type="protein sequence ID" value="KIV99277.1"/>
    <property type="molecule type" value="Genomic_DNA"/>
</dbReference>
<evidence type="ECO:0000256" key="1">
    <source>
        <dbReference type="ARBA" id="ARBA00022679"/>
    </source>
</evidence>
<name>A0A0D1ZXT8_9PEZI</name>
<evidence type="ECO:0000256" key="4">
    <source>
        <dbReference type="SAM" id="MobiDB-lite"/>
    </source>
</evidence>
<evidence type="ECO:0000256" key="3">
    <source>
        <dbReference type="ARBA" id="ARBA00025786"/>
    </source>
</evidence>
<evidence type="ECO:0000313" key="6">
    <source>
        <dbReference type="EMBL" id="KIV99277.1"/>
    </source>
</evidence>
<dbReference type="Proteomes" id="UP000053259">
    <property type="component" value="Unassembled WGS sequence"/>
</dbReference>
<dbReference type="GeneID" id="27317018"/>
<proteinExistence type="inferred from homology"/>
<dbReference type="AlphaFoldDB" id="A0A0D1ZXT8"/>
<dbReference type="RefSeq" id="XP_016209147.1">
    <property type="nucleotide sequence ID" value="XM_016363036.1"/>
</dbReference>
<dbReference type="InterPro" id="IPR016181">
    <property type="entry name" value="Acyl_CoA_acyltransferase"/>
</dbReference>
<dbReference type="FunFam" id="3.40.630.30:FF:000037">
    <property type="entry name" value="N-alpha-acetyltransferase daf-31-like"/>
    <property type="match status" value="1"/>
</dbReference>
<dbReference type="InterPro" id="IPR000182">
    <property type="entry name" value="GNAT_dom"/>
</dbReference>
<dbReference type="GO" id="GO:1990190">
    <property type="term" value="F:protein-N-terminal-glutamate acetyltransferase activity"/>
    <property type="evidence" value="ECO:0007669"/>
    <property type="project" value="TreeGrafter"/>
</dbReference>
<feature type="region of interest" description="Disordered" evidence="4">
    <location>
        <begin position="164"/>
        <end position="199"/>
    </location>
</feature>
<sequence length="226" mass="25241">MDIRVMKVSDIPHVQQANITNLPENYFCKYYMYHALTWPQLSYVAVDVSRPQKTPYDPPKIVGYVLAKMEEEPSDGIPHGHITSLSVMRTHRRLGLAEKLMRQSQRAMAEVYGAHYVSLHVRVSNVAALHLYRDTLGFTVDKTEAKYYADGEDAYSMRMDLSDLRLPEGDGDEDEGEAVGSEGKKEGGEKEKKGEKKQAFKIGRGLGVGDLVEKNESSGKEAAKAS</sequence>
<dbReference type="CDD" id="cd04301">
    <property type="entry name" value="NAT_SF"/>
    <property type="match status" value="1"/>
</dbReference>
<gene>
    <name evidence="6" type="ORF">PV09_09045</name>
</gene>
<dbReference type="GO" id="GO:1990189">
    <property type="term" value="F:protein N-terminal-serine acetyltransferase activity"/>
    <property type="evidence" value="ECO:0007669"/>
    <property type="project" value="TreeGrafter"/>
</dbReference>
<dbReference type="PANTHER" id="PTHR23091:SF4">
    <property type="entry name" value="N-TERMINAL AMINO-ACID N(ALPHA)-ACETYLTRANSFERASE NATA"/>
    <property type="match status" value="1"/>
</dbReference>
<keyword evidence="2" id="KW-0012">Acyltransferase</keyword>
<feature type="domain" description="N-acetyltransferase" evidence="5">
    <location>
        <begin position="1"/>
        <end position="162"/>
    </location>
</feature>
<dbReference type="STRING" id="253628.A0A0D1ZXT8"/>